<evidence type="ECO:0000256" key="8">
    <source>
        <dbReference type="SAM" id="Phobius"/>
    </source>
</evidence>
<dbReference type="InterPro" id="IPR000045">
    <property type="entry name" value="Prepilin_IV_endopep_pep"/>
</dbReference>
<reference evidence="11 12" key="1">
    <citation type="submission" date="2023-10" db="EMBL/GenBank/DDBJ databases">
        <title>Rubellicoccus peritrichatus gen. nov., sp. nov., isolated from an algae of coral reef tank.</title>
        <authorList>
            <person name="Luo J."/>
        </authorList>
    </citation>
    <scope>NUCLEOTIDE SEQUENCE [LARGE SCALE GENOMIC DNA]</scope>
    <source>
        <strain evidence="11 12">CR14</strain>
    </source>
</reference>
<feature type="transmembrane region" description="Helical" evidence="8">
    <location>
        <begin position="296"/>
        <end position="314"/>
    </location>
</feature>
<dbReference type="GO" id="GO:0005886">
    <property type="term" value="C:plasma membrane"/>
    <property type="evidence" value="ECO:0007669"/>
    <property type="project" value="UniProtKB-SubCell"/>
</dbReference>
<dbReference type="PANTHER" id="PTHR30487">
    <property type="entry name" value="TYPE 4 PREPILIN-LIKE PROTEINS LEADER PEPTIDE-PROCESSING ENZYME"/>
    <property type="match status" value="1"/>
</dbReference>
<feature type="transmembrane region" description="Helical" evidence="8">
    <location>
        <begin position="133"/>
        <end position="152"/>
    </location>
</feature>
<keyword evidence="3" id="KW-1003">Cell membrane</keyword>
<feature type="compositionally biased region" description="Basic and acidic residues" evidence="7">
    <location>
        <begin position="265"/>
        <end position="289"/>
    </location>
</feature>
<dbReference type="AlphaFoldDB" id="A0AAQ3QVL7"/>
<dbReference type="Gene3D" id="1.20.120.1220">
    <property type="match status" value="1"/>
</dbReference>
<name>A0AAQ3QVL7_9BACT</name>
<keyword evidence="12" id="KW-1185">Reference proteome</keyword>
<evidence type="ECO:0000256" key="5">
    <source>
        <dbReference type="ARBA" id="ARBA00022989"/>
    </source>
</evidence>
<dbReference type="Proteomes" id="UP001304300">
    <property type="component" value="Chromosome"/>
</dbReference>
<dbReference type="PANTHER" id="PTHR30487:SF0">
    <property type="entry name" value="PREPILIN LEADER PEPTIDASE_N-METHYLTRANSFERASE-RELATED"/>
    <property type="match status" value="1"/>
</dbReference>
<evidence type="ECO:0000259" key="10">
    <source>
        <dbReference type="Pfam" id="PF06750"/>
    </source>
</evidence>
<keyword evidence="4 8" id="KW-0812">Transmembrane</keyword>
<evidence type="ECO:0000256" key="7">
    <source>
        <dbReference type="SAM" id="MobiDB-lite"/>
    </source>
</evidence>
<evidence type="ECO:0000313" key="12">
    <source>
        <dbReference type="Proteomes" id="UP001304300"/>
    </source>
</evidence>
<feature type="domain" description="Prepilin peptidase A24 N-terminal" evidence="10">
    <location>
        <begin position="22"/>
        <end position="103"/>
    </location>
</feature>
<dbReference type="EMBL" id="CP136920">
    <property type="protein sequence ID" value="WOO40937.1"/>
    <property type="molecule type" value="Genomic_DNA"/>
</dbReference>
<gene>
    <name evidence="11" type="ORF">RZN69_20135</name>
</gene>
<dbReference type="GO" id="GO:0004190">
    <property type="term" value="F:aspartic-type endopeptidase activity"/>
    <property type="evidence" value="ECO:0007669"/>
    <property type="project" value="InterPro"/>
</dbReference>
<feature type="transmembrane region" description="Helical" evidence="8">
    <location>
        <begin position="85"/>
        <end position="104"/>
    </location>
</feature>
<organism evidence="11 12">
    <name type="scientific">Rubellicoccus peritrichatus</name>
    <dbReference type="NCBI Taxonomy" id="3080537"/>
    <lineage>
        <taxon>Bacteria</taxon>
        <taxon>Pseudomonadati</taxon>
        <taxon>Verrucomicrobiota</taxon>
        <taxon>Opitutia</taxon>
        <taxon>Puniceicoccales</taxon>
        <taxon>Cerasicoccaceae</taxon>
        <taxon>Rubellicoccus</taxon>
    </lineage>
</organism>
<dbReference type="GO" id="GO:0006465">
    <property type="term" value="P:signal peptide processing"/>
    <property type="evidence" value="ECO:0007669"/>
    <property type="project" value="TreeGrafter"/>
</dbReference>
<dbReference type="InterPro" id="IPR050882">
    <property type="entry name" value="Prepilin_peptidase/N-MTase"/>
</dbReference>
<feature type="transmembrane region" description="Helical" evidence="8">
    <location>
        <begin position="222"/>
        <end position="242"/>
    </location>
</feature>
<evidence type="ECO:0000256" key="4">
    <source>
        <dbReference type="ARBA" id="ARBA00022692"/>
    </source>
</evidence>
<feature type="transmembrane region" description="Helical" evidence="8">
    <location>
        <begin position="172"/>
        <end position="193"/>
    </location>
</feature>
<protein>
    <submittedName>
        <fullName evidence="11">Prepilin peptidase</fullName>
    </submittedName>
</protein>
<dbReference type="Pfam" id="PF01478">
    <property type="entry name" value="Peptidase_A24"/>
    <property type="match status" value="1"/>
</dbReference>
<feature type="transmembrane region" description="Helical" evidence="8">
    <location>
        <begin position="110"/>
        <end position="126"/>
    </location>
</feature>
<dbReference type="RefSeq" id="WP_317833199.1">
    <property type="nucleotide sequence ID" value="NZ_CP136920.1"/>
</dbReference>
<evidence type="ECO:0000256" key="2">
    <source>
        <dbReference type="ARBA" id="ARBA00005801"/>
    </source>
</evidence>
<comment type="similarity">
    <text evidence="2">Belongs to the peptidase A24 family.</text>
</comment>
<proteinExistence type="inferred from homology"/>
<sequence>MLQNLEAVNNEFPWFFATVVFIFGCCWGSFLNVVIYRVPKKLSVVTPRSFCTTSKKPIPWYDNIPILSWIILGGKSRFDRQPISIRYPAVELLTGILFLCAWLLLPPVVALVGFPFIAILIAGTWIDLDHMILPDFSTIGGMLLGVLLSFLFPALHDYATGEPFLVEGIRSMIVAVIGIFVGSGVILWIAILAESILKKEAMGFGDVLFMGCIGAFCGWQGALFAVFGGALIGTIVVIPLMIMEKLFGIKIPALGNVENSQSEESAGKDTSKETKEPTSEDKADDSKEDTDLKMGTAIPFGPWLALGAVIYYIFLRGPVDNYFYTLQELLFGQTW</sequence>
<dbReference type="Pfam" id="PF06750">
    <property type="entry name" value="A24_N_bact"/>
    <property type="match status" value="1"/>
</dbReference>
<evidence type="ECO:0000259" key="9">
    <source>
        <dbReference type="Pfam" id="PF01478"/>
    </source>
</evidence>
<feature type="region of interest" description="Disordered" evidence="7">
    <location>
        <begin position="260"/>
        <end position="289"/>
    </location>
</feature>
<evidence type="ECO:0000256" key="3">
    <source>
        <dbReference type="ARBA" id="ARBA00022475"/>
    </source>
</evidence>
<accession>A0AAQ3QVL7</accession>
<feature type="domain" description="Prepilin type IV endopeptidase peptidase" evidence="9">
    <location>
        <begin position="116"/>
        <end position="238"/>
    </location>
</feature>
<feature type="transmembrane region" description="Helical" evidence="8">
    <location>
        <begin position="12"/>
        <end position="35"/>
    </location>
</feature>
<keyword evidence="6 8" id="KW-0472">Membrane</keyword>
<dbReference type="KEGG" id="puo:RZN69_20135"/>
<keyword evidence="5 8" id="KW-1133">Transmembrane helix</keyword>
<dbReference type="InterPro" id="IPR010627">
    <property type="entry name" value="Prepilin_pept_A24_N"/>
</dbReference>
<evidence type="ECO:0000313" key="11">
    <source>
        <dbReference type="EMBL" id="WOO40937.1"/>
    </source>
</evidence>
<evidence type="ECO:0000256" key="1">
    <source>
        <dbReference type="ARBA" id="ARBA00004651"/>
    </source>
</evidence>
<evidence type="ECO:0000256" key="6">
    <source>
        <dbReference type="ARBA" id="ARBA00023136"/>
    </source>
</evidence>
<comment type="subcellular location">
    <subcellularLocation>
        <location evidence="1">Cell membrane</location>
        <topology evidence="1">Multi-pass membrane protein</topology>
    </subcellularLocation>
</comment>